<organism evidence="1 2">
    <name type="scientific">Xylella fastidiosa</name>
    <dbReference type="NCBI Taxonomy" id="2371"/>
    <lineage>
        <taxon>Bacteria</taxon>
        <taxon>Pseudomonadati</taxon>
        <taxon>Pseudomonadota</taxon>
        <taxon>Gammaproteobacteria</taxon>
        <taxon>Lysobacterales</taxon>
        <taxon>Lysobacteraceae</taxon>
        <taxon>Xylella</taxon>
    </lineage>
</organism>
<proteinExistence type="predicted"/>
<gene>
    <name evidence="1" type="ORF">XFHB_13285</name>
</gene>
<accession>A0ABD7BXR5</accession>
<dbReference type="RefSeq" id="WP_155641577.1">
    <property type="nucleotide sequence ID" value="NZ_CP009885.1"/>
</dbReference>
<dbReference type="Proteomes" id="UP000196980">
    <property type="component" value="Chromosome"/>
</dbReference>
<sequence>MNLIIKRWPAKPEEESTTRGGIPITTIGDTWRFTGNLTHYQSKEDIEH</sequence>
<dbReference type="EMBL" id="CP009885">
    <property type="protein sequence ID" value="QPB72639.1"/>
    <property type="molecule type" value="Genomic_DNA"/>
</dbReference>
<reference evidence="2" key="1">
    <citation type="submission" date="2014-11" db="EMBL/GenBank/DDBJ databases">
        <title>Xylella fastidiosa Hib4 Genome Sequencing.</title>
        <authorList>
            <person name="Pierry P.M."/>
            <person name="da Silva A.M."/>
        </authorList>
    </citation>
    <scope>NUCLEOTIDE SEQUENCE [LARGE SCALE GENOMIC DNA]</scope>
    <source>
        <strain evidence="2">Hib4</strain>
    </source>
</reference>
<name>A0ABD7BXR5_XYLFS</name>
<protein>
    <submittedName>
        <fullName evidence="1">Uncharacterized protein</fullName>
    </submittedName>
</protein>
<dbReference type="KEGG" id="xfh:XFHB_13285"/>
<evidence type="ECO:0000313" key="2">
    <source>
        <dbReference type="Proteomes" id="UP000196980"/>
    </source>
</evidence>
<dbReference type="AlphaFoldDB" id="A0ABD7BXR5"/>
<evidence type="ECO:0000313" key="1">
    <source>
        <dbReference type="EMBL" id="QPB72639.1"/>
    </source>
</evidence>